<feature type="signal peptide" evidence="2">
    <location>
        <begin position="1"/>
        <end position="30"/>
    </location>
</feature>
<gene>
    <name evidence="3" type="ORF">Thimo_2566</name>
</gene>
<sequence>MSSKTIGPATRLATAMMVGVISAYAPSSQAFFDSMNPSRWFGGDDYYDRDYYGGPGPYGYGLPGYGPGHYGAPYGLPGLYGAPGYGAAGYYGNPGYYGAPPASAASGATPDTTDQDREIETLKRRIEALEANRPERRMGMDRMGPMPSAPPSPPQPPEDYPSTWPPTPSFRPLDDY</sequence>
<proteinExistence type="predicted"/>
<protein>
    <submittedName>
        <fullName evidence="3">Uncharacterized protein</fullName>
    </submittedName>
</protein>
<evidence type="ECO:0000313" key="3">
    <source>
        <dbReference type="EMBL" id="AGA91290.1"/>
    </source>
</evidence>
<organism evidence="3 4">
    <name type="scientific">Thioflavicoccus mobilis 8321</name>
    <dbReference type="NCBI Taxonomy" id="765912"/>
    <lineage>
        <taxon>Bacteria</taxon>
        <taxon>Pseudomonadati</taxon>
        <taxon>Pseudomonadota</taxon>
        <taxon>Gammaproteobacteria</taxon>
        <taxon>Chromatiales</taxon>
        <taxon>Chromatiaceae</taxon>
        <taxon>Thioflavicoccus</taxon>
    </lineage>
</organism>
<dbReference type="KEGG" id="tmb:Thimo_2566"/>
<evidence type="ECO:0000256" key="1">
    <source>
        <dbReference type="SAM" id="MobiDB-lite"/>
    </source>
</evidence>
<dbReference type="HOGENOM" id="CLU_1709417_0_0_6"/>
<name>L0H0X6_9GAMM</name>
<dbReference type="Proteomes" id="UP000010816">
    <property type="component" value="Chromosome"/>
</dbReference>
<feature type="compositionally biased region" description="Basic and acidic residues" evidence="1">
    <location>
        <begin position="127"/>
        <end position="140"/>
    </location>
</feature>
<accession>L0H0X6</accession>
<feature type="chain" id="PRO_5003943563" evidence="2">
    <location>
        <begin position="31"/>
        <end position="176"/>
    </location>
</feature>
<feature type="compositionally biased region" description="Pro residues" evidence="1">
    <location>
        <begin position="147"/>
        <end position="169"/>
    </location>
</feature>
<evidence type="ECO:0000313" key="4">
    <source>
        <dbReference type="Proteomes" id="UP000010816"/>
    </source>
</evidence>
<keyword evidence="2" id="KW-0732">Signal</keyword>
<feature type="region of interest" description="Disordered" evidence="1">
    <location>
        <begin position="127"/>
        <end position="176"/>
    </location>
</feature>
<dbReference type="AlphaFoldDB" id="L0H0X6"/>
<reference evidence="3 4" key="1">
    <citation type="submission" date="2011-09" db="EMBL/GenBank/DDBJ databases">
        <title>Complete sequence of chromosome of Thioflavicoccus mobilis 8321.</title>
        <authorList>
            <consortium name="US DOE Joint Genome Institute"/>
            <person name="Lucas S."/>
            <person name="Han J."/>
            <person name="Lapidus A."/>
            <person name="Cheng J.-F."/>
            <person name="Goodwin L."/>
            <person name="Pitluck S."/>
            <person name="Peters L."/>
            <person name="Ovchinnikova G."/>
            <person name="Lu M."/>
            <person name="Detter J.C."/>
            <person name="Han C."/>
            <person name="Tapia R."/>
            <person name="Land M."/>
            <person name="Hauser L."/>
            <person name="Kyrpides N."/>
            <person name="Ivanova N."/>
            <person name="Pagani I."/>
            <person name="Vogl K."/>
            <person name="Liu Z."/>
            <person name="Imhoff J."/>
            <person name="Thiel V."/>
            <person name="Frigaard N.-U."/>
            <person name="Bryant D."/>
            <person name="Woyke T."/>
        </authorList>
    </citation>
    <scope>NUCLEOTIDE SEQUENCE [LARGE SCALE GENOMIC DNA]</scope>
    <source>
        <strain evidence="3 4">8321</strain>
    </source>
</reference>
<evidence type="ECO:0000256" key="2">
    <source>
        <dbReference type="SAM" id="SignalP"/>
    </source>
</evidence>
<keyword evidence="4" id="KW-1185">Reference proteome</keyword>
<dbReference type="RefSeq" id="WP_015281423.1">
    <property type="nucleotide sequence ID" value="NC_019940.1"/>
</dbReference>
<dbReference type="EMBL" id="CP003051">
    <property type="protein sequence ID" value="AGA91290.1"/>
    <property type="molecule type" value="Genomic_DNA"/>
</dbReference>